<organism evidence="2 3">
    <name type="scientific">Vibrio brasiliensis LMG 20546</name>
    <dbReference type="NCBI Taxonomy" id="945543"/>
    <lineage>
        <taxon>Bacteria</taxon>
        <taxon>Pseudomonadati</taxon>
        <taxon>Pseudomonadota</taxon>
        <taxon>Gammaproteobacteria</taxon>
        <taxon>Vibrionales</taxon>
        <taxon>Vibrionaceae</taxon>
        <taxon>Vibrio</taxon>
        <taxon>Vibrio oreintalis group</taxon>
    </lineage>
</organism>
<dbReference type="InterPro" id="IPR003779">
    <property type="entry name" value="CMD-like"/>
</dbReference>
<proteinExistence type="predicted"/>
<dbReference type="Proteomes" id="UP000004371">
    <property type="component" value="Unassembled WGS sequence"/>
</dbReference>
<name>E8LWS2_9VIBR</name>
<dbReference type="Gene3D" id="1.20.1290.10">
    <property type="entry name" value="AhpD-like"/>
    <property type="match status" value="1"/>
</dbReference>
<sequence length="146" mass="16265">MTTRINIAQVEPKALTAMLSVEGYVTEARLSASLKKLIKLRASIINQCAYCIEMHVTEAEKLGIDAKKLFALAAWKESPLFDAEERAVLALTDEMTLIAKGGVSDEVYQVAREYLGEELLAQAMMQVIMINAWNRFAVATKMTHEQ</sequence>
<dbReference type="PANTHER" id="PTHR34846">
    <property type="entry name" value="4-CARBOXYMUCONOLACTONE DECARBOXYLASE FAMILY PROTEIN (AFU_ORTHOLOGUE AFUA_6G11590)"/>
    <property type="match status" value="1"/>
</dbReference>
<evidence type="ECO:0000313" key="2">
    <source>
        <dbReference type="EMBL" id="EGA64823.1"/>
    </source>
</evidence>
<gene>
    <name evidence="2" type="ORF">VIBR0546_17373</name>
</gene>
<reference evidence="2 3" key="1">
    <citation type="journal article" date="2012" name="Int. J. Syst. Evol. Microbiol.">
        <title>Vibrio caribbeanicus sp. nov., isolated from the marine sponge Scleritoderma cyanea.</title>
        <authorList>
            <person name="Hoffmann M."/>
            <person name="Monday S.R."/>
            <person name="Allard M.W."/>
            <person name="Strain E.A."/>
            <person name="Whittaker P."/>
            <person name="Naum M."/>
            <person name="McCarthy P.J."/>
            <person name="Lopez J.V."/>
            <person name="Fischer M."/>
            <person name="Brown E.W."/>
        </authorList>
    </citation>
    <scope>NUCLEOTIDE SEQUENCE [LARGE SCALE GENOMIC DNA]</scope>
    <source>
        <strain evidence="2 3">LMG 20546</strain>
    </source>
</reference>
<dbReference type="RefSeq" id="WP_006880301.1">
    <property type="nucleotide sequence ID" value="NZ_AEVS01000077.1"/>
</dbReference>
<dbReference type="GO" id="GO:0051920">
    <property type="term" value="F:peroxiredoxin activity"/>
    <property type="evidence" value="ECO:0007669"/>
    <property type="project" value="InterPro"/>
</dbReference>
<comment type="caution">
    <text evidence="2">The sequence shown here is derived from an EMBL/GenBank/DDBJ whole genome shotgun (WGS) entry which is preliminary data.</text>
</comment>
<accession>E8LWS2</accession>
<dbReference type="InterPro" id="IPR029032">
    <property type="entry name" value="AhpD-like"/>
</dbReference>
<protein>
    <recommendedName>
        <fullName evidence="1">Carboxymuconolactone decarboxylase-like domain-containing protein</fullName>
    </recommendedName>
</protein>
<dbReference type="OrthoDB" id="9801997at2"/>
<dbReference type="eggNOG" id="COG2128">
    <property type="taxonomic scope" value="Bacteria"/>
</dbReference>
<evidence type="ECO:0000259" key="1">
    <source>
        <dbReference type="Pfam" id="PF02627"/>
    </source>
</evidence>
<feature type="domain" description="Carboxymuconolactone decarboxylase-like" evidence="1">
    <location>
        <begin position="12"/>
        <end position="94"/>
    </location>
</feature>
<dbReference type="EMBL" id="AEVS01000077">
    <property type="protein sequence ID" value="EGA64823.1"/>
    <property type="molecule type" value="Genomic_DNA"/>
</dbReference>
<dbReference type="Pfam" id="PF02627">
    <property type="entry name" value="CMD"/>
    <property type="match status" value="1"/>
</dbReference>
<evidence type="ECO:0000313" key="3">
    <source>
        <dbReference type="Proteomes" id="UP000004371"/>
    </source>
</evidence>
<dbReference type="STRING" id="945543.VIBR0546_17373"/>
<dbReference type="PANTHER" id="PTHR34846:SF10">
    <property type="entry name" value="CYTOPLASMIC PROTEIN"/>
    <property type="match status" value="1"/>
</dbReference>
<dbReference type="AlphaFoldDB" id="E8LWS2"/>
<dbReference type="NCBIfam" id="TIGR00778">
    <property type="entry name" value="ahpD_dom"/>
    <property type="match status" value="1"/>
</dbReference>
<dbReference type="SUPFAM" id="SSF69118">
    <property type="entry name" value="AhpD-like"/>
    <property type="match status" value="1"/>
</dbReference>
<keyword evidence="3" id="KW-1185">Reference proteome</keyword>
<dbReference type="InterPro" id="IPR004675">
    <property type="entry name" value="AhpD_core"/>
</dbReference>